<feature type="compositionally biased region" description="Acidic residues" evidence="1">
    <location>
        <begin position="43"/>
        <end position="58"/>
    </location>
</feature>
<evidence type="ECO:0000313" key="3">
    <source>
        <dbReference type="EMBL" id="RSL89396.1"/>
    </source>
</evidence>
<gene>
    <name evidence="3" type="ORF">CDV31_015885</name>
</gene>
<organism evidence="3 4">
    <name type="scientific">Fusarium ambrosium</name>
    <dbReference type="NCBI Taxonomy" id="131363"/>
    <lineage>
        <taxon>Eukaryota</taxon>
        <taxon>Fungi</taxon>
        <taxon>Dikarya</taxon>
        <taxon>Ascomycota</taxon>
        <taxon>Pezizomycotina</taxon>
        <taxon>Sordariomycetes</taxon>
        <taxon>Hypocreomycetidae</taxon>
        <taxon>Hypocreales</taxon>
        <taxon>Nectriaceae</taxon>
        <taxon>Fusarium</taxon>
        <taxon>Fusarium solani species complex</taxon>
    </lineage>
</organism>
<dbReference type="EMBL" id="NIZV01000450">
    <property type="protein sequence ID" value="RSL89396.1"/>
    <property type="molecule type" value="Genomic_DNA"/>
</dbReference>
<sequence>MPLRMRKVSYRSSTRNNNDTRDDGARDNDTRDDDARDNNTRDDPDDDTRDDQVPDNDDRDNTIDALDDSIHNANNNRASDETIFEVCPHPPSDYRVVRFTVGLVNTNGAGQHMLAGQPIELCFHDDFEASPRRPLSLHFDRTYLTYYGVPPVLEAPPPPGVIIELGRVDVLPDDPQFLAMLEGQIRLEIDEDTEGIRRDHRATRRHRLDQLWAWGGLLSLVICLLSTALGVQRSTPPSSPVTMLPLIEHLTDITFSTTALSPTVFFNQHRYPAIGDSSHSDMPIDKTSTLELSWKLTRWLTNRIQKPISWKAWHLYQSTSQDEDASRRFFNRSLWEYRGVQFDETERLKEKVNLLTHRAENLWESIGEDIFNWWVRIQIASIGRVASNVAKLIELSPEDNMFMAQDNASLSWIPAKSLPKQIPHGIYDILDSYRTLFLQNDHLSNSCQVFRNCTEPIPTSAPPSQAVHPGCFFLADTDINSTVGRMMAWAASARGRNLTWEVPHSMASRSNIFTPNHVHDHFWPNRTDFPSLFDQVMILAQLKDTVEQALGMAETVDDAWAKDKVTHAKEMTEWAREMMPKDKVFSTKNQTFWGKWKSRLAFKKVGDVHDGEKMKQLRELVQVHISRQLWDTVEGLSSLRIICQQMNALSTLVEDLYTPESWILNKNETSGHVQLWKLPYPKEHALAIRSLQTELLRRHMIMQQHQKEHEELEKVGRLRRENEEEKEGMKKEGTDM</sequence>
<keyword evidence="4" id="KW-1185">Reference proteome</keyword>
<feature type="region of interest" description="Disordered" evidence="1">
    <location>
        <begin position="1"/>
        <end position="74"/>
    </location>
</feature>
<accession>A0A428SI18</accession>
<evidence type="ECO:0000256" key="2">
    <source>
        <dbReference type="SAM" id="Phobius"/>
    </source>
</evidence>
<feature type="compositionally biased region" description="Basic and acidic residues" evidence="1">
    <location>
        <begin position="18"/>
        <end position="42"/>
    </location>
</feature>
<reference evidence="3 4" key="1">
    <citation type="submission" date="2017-06" db="EMBL/GenBank/DDBJ databases">
        <title>Cmopartive genomic analysis of Ambrosia Fusariam Clade fungi.</title>
        <authorList>
            <person name="Stajich J.E."/>
            <person name="Carrillo J."/>
            <person name="Kijimoto T."/>
            <person name="Eskalen A."/>
            <person name="O'Donnell K."/>
            <person name="Kasson M."/>
        </authorList>
    </citation>
    <scope>NUCLEOTIDE SEQUENCE [LARGE SCALE GENOMIC DNA]</scope>
    <source>
        <strain evidence="3 4">NRRL 20438</strain>
    </source>
</reference>
<name>A0A428SI18_9HYPO</name>
<keyword evidence="2" id="KW-0812">Transmembrane</keyword>
<keyword evidence="2" id="KW-1133">Transmembrane helix</keyword>
<keyword evidence="2" id="KW-0472">Membrane</keyword>
<evidence type="ECO:0000313" key="4">
    <source>
        <dbReference type="Proteomes" id="UP000288429"/>
    </source>
</evidence>
<feature type="transmembrane region" description="Helical" evidence="2">
    <location>
        <begin position="211"/>
        <end position="231"/>
    </location>
</feature>
<dbReference type="Proteomes" id="UP000288429">
    <property type="component" value="Unassembled WGS sequence"/>
</dbReference>
<proteinExistence type="predicted"/>
<dbReference type="AlphaFoldDB" id="A0A428SI18"/>
<evidence type="ECO:0000256" key="1">
    <source>
        <dbReference type="SAM" id="MobiDB-lite"/>
    </source>
</evidence>
<protein>
    <submittedName>
        <fullName evidence="3">Uncharacterized protein</fullName>
    </submittedName>
</protein>
<comment type="caution">
    <text evidence="3">The sequence shown here is derived from an EMBL/GenBank/DDBJ whole genome shotgun (WGS) entry which is preliminary data.</text>
</comment>
<feature type="region of interest" description="Disordered" evidence="1">
    <location>
        <begin position="706"/>
        <end position="736"/>
    </location>
</feature>